<dbReference type="Pfam" id="PF12680">
    <property type="entry name" value="SnoaL_2"/>
    <property type="match status" value="1"/>
</dbReference>
<gene>
    <name evidence="2" type="ORF">RI048_12805</name>
</gene>
<feature type="domain" description="SnoaL-like" evidence="1">
    <location>
        <begin position="12"/>
        <end position="101"/>
    </location>
</feature>
<evidence type="ECO:0000259" key="1">
    <source>
        <dbReference type="Pfam" id="PF12680"/>
    </source>
</evidence>
<organism evidence="2 3">
    <name type="scientific">Herbaspirillum huttiense subsp. lycopersici</name>
    <dbReference type="NCBI Taxonomy" id="3074428"/>
    <lineage>
        <taxon>Bacteria</taxon>
        <taxon>Pseudomonadati</taxon>
        <taxon>Pseudomonadota</taxon>
        <taxon>Betaproteobacteria</taxon>
        <taxon>Burkholderiales</taxon>
        <taxon>Oxalobacteraceae</taxon>
        <taxon>Herbaspirillum</taxon>
    </lineage>
</organism>
<dbReference type="EMBL" id="JAVLSJ010000006">
    <property type="protein sequence ID" value="MDR9849103.1"/>
    <property type="molecule type" value="Genomic_DNA"/>
</dbReference>
<accession>A0ABU2ELR8</accession>
<evidence type="ECO:0000313" key="2">
    <source>
        <dbReference type="EMBL" id="MDR9849103.1"/>
    </source>
</evidence>
<name>A0ABU2ELR8_9BURK</name>
<dbReference type="InterPro" id="IPR032710">
    <property type="entry name" value="NTF2-like_dom_sf"/>
</dbReference>
<dbReference type="RefSeq" id="WP_209569427.1">
    <property type="nucleotide sequence ID" value="NZ_JAVLSJ010000006.1"/>
</dbReference>
<proteinExistence type="predicted"/>
<dbReference type="Proteomes" id="UP001246576">
    <property type="component" value="Unassembled WGS sequence"/>
</dbReference>
<reference evidence="2" key="1">
    <citation type="submission" date="2023-09" db="EMBL/GenBank/DDBJ databases">
        <title>Description of first Herbaspirillum huttiense subsp. nephrolepsisexaltata and Herbaspirillum huttiense subsp. lycopersicon.</title>
        <authorList>
            <person name="Poudel M."/>
            <person name="Sharma A."/>
            <person name="Goss E."/>
            <person name="Tapia J.H."/>
            <person name="Harmon C.M."/>
            <person name="Jones J.B."/>
        </authorList>
    </citation>
    <scope>NUCLEOTIDE SEQUENCE</scope>
    <source>
        <strain evidence="2">SE1</strain>
    </source>
</reference>
<protein>
    <submittedName>
        <fullName evidence="2">Nuclear transport factor 2 family protein</fullName>
    </submittedName>
</protein>
<comment type="caution">
    <text evidence="2">The sequence shown here is derived from an EMBL/GenBank/DDBJ whole genome shotgun (WGS) entry which is preliminary data.</text>
</comment>
<keyword evidence="3" id="KW-1185">Reference proteome</keyword>
<dbReference type="Gene3D" id="3.10.450.50">
    <property type="match status" value="1"/>
</dbReference>
<dbReference type="InterPro" id="IPR037401">
    <property type="entry name" value="SnoaL-like"/>
</dbReference>
<dbReference type="SUPFAM" id="SSF54427">
    <property type="entry name" value="NTF2-like"/>
    <property type="match status" value="1"/>
</dbReference>
<sequence length="132" mass="14410">MTKVTEPQRMNQAFADGFNARSMDDLMSLYEAQALVQGSPEGAVLKGNAEIRQMLSALMELPGRMTAINHFCLQCGELALLRADWHITDEAGHILASGSSAEVLRQQPEGHWLYCIDHAVGSSLARVDGLAR</sequence>
<evidence type="ECO:0000313" key="3">
    <source>
        <dbReference type="Proteomes" id="UP001246576"/>
    </source>
</evidence>